<evidence type="ECO:0000256" key="1">
    <source>
        <dbReference type="ARBA" id="ARBA00004370"/>
    </source>
</evidence>
<dbReference type="Proteomes" id="UP000663891">
    <property type="component" value="Unassembled WGS sequence"/>
</dbReference>
<proteinExistence type="predicted"/>
<evidence type="ECO:0000259" key="6">
    <source>
        <dbReference type="PROSITE" id="PS50262"/>
    </source>
</evidence>
<dbReference type="OrthoDB" id="419198at2759"/>
<name>A0A814WVD3_9BILA</name>
<feature type="domain" description="G-protein coupled receptors family 1 profile" evidence="6">
    <location>
        <begin position="7"/>
        <end position="114"/>
    </location>
</feature>
<accession>A0A814WVD3</accession>
<dbReference type="GO" id="GO:0016020">
    <property type="term" value="C:membrane"/>
    <property type="evidence" value="ECO:0007669"/>
    <property type="project" value="UniProtKB-SubCell"/>
</dbReference>
<dbReference type="AlphaFoldDB" id="A0A814WVD3"/>
<keyword evidence="4 5" id="KW-0472">Membrane</keyword>
<dbReference type="EMBL" id="CAJNON010000341">
    <property type="protein sequence ID" value="CAF1207447.1"/>
    <property type="molecule type" value="Genomic_DNA"/>
</dbReference>
<evidence type="ECO:0000313" key="7">
    <source>
        <dbReference type="EMBL" id="CAF1207447.1"/>
    </source>
</evidence>
<feature type="transmembrane region" description="Helical" evidence="5">
    <location>
        <begin position="69"/>
        <end position="88"/>
    </location>
</feature>
<evidence type="ECO:0000256" key="5">
    <source>
        <dbReference type="SAM" id="Phobius"/>
    </source>
</evidence>
<dbReference type="Gene3D" id="1.20.1070.10">
    <property type="entry name" value="Rhodopsin 7-helix transmembrane proteins"/>
    <property type="match status" value="1"/>
</dbReference>
<feature type="transmembrane region" description="Helical" evidence="5">
    <location>
        <begin position="108"/>
        <end position="129"/>
    </location>
</feature>
<evidence type="ECO:0000256" key="2">
    <source>
        <dbReference type="ARBA" id="ARBA00022692"/>
    </source>
</evidence>
<feature type="transmembrane region" description="Helical" evidence="5">
    <location>
        <begin position="27"/>
        <end position="49"/>
    </location>
</feature>
<evidence type="ECO:0000313" key="8">
    <source>
        <dbReference type="Proteomes" id="UP000663891"/>
    </source>
</evidence>
<keyword evidence="2 5" id="KW-0812">Transmembrane</keyword>
<gene>
    <name evidence="7" type="ORF">VCS650_LOCUS25988</name>
</gene>
<comment type="caution">
    <text evidence="7">The sequence shown here is derived from an EMBL/GenBank/DDBJ whole genome shotgun (WGS) entry which is preliminary data.</text>
</comment>
<protein>
    <recommendedName>
        <fullName evidence="6">G-protein coupled receptors family 1 profile domain-containing protein</fullName>
    </recommendedName>
</protein>
<comment type="subcellular location">
    <subcellularLocation>
        <location evidence="1">Membrane</location>
    </subcellularLocation>
</comment>
<reference evidence="7" key="1">
    <citation type="submission" date="2021-02" db="EMBL/GenBank/DDBJ databases">
        <authorList>
            <person name="Nowell W R."/>
        </authorList>
    </citation>
    <scope>NUCLEOTIDE SEQUENCE</scope>
</reference>
<dbReference type="GO" id="GO:0009100">
    <property type="term" value="P:glycoprotein metabolic process"/>
    <property type="evidence" value="ECO:0007669"/>
    <property type="project" value="UniProtKB-ARBA"/>
</dbReference>
<keyword evidence="3 5" id="KW-1133">Transmembrane helix</keyword>
<dbReference type="PROSITE" id="PS50262">
    <property type="entry name" value="G_PROTEIN_RECEP_F1_2"/>
    <property type="match status" value="1"/>
</dbReference>
<dbReference type="InterPro" id="IPR017452">
    <property type="entry name" value="GPCR_Rhodpsn_7TM"/>
</dbReference>
<sequence>MLMGTVGCGINLIVFTRKNLRKNPCSIYFIAYNVANLGFIYALLLSATMEEGYNIDVSIQSLIICRLRLYTGILFDVLSPFYLILASIDRILVTSQDALVRQKSTRRLALLSVIGGTLFWILFQSHALVLTNIIQVGPNLFVCYFQPVRHWDIIPWDRDFDFFVPKNHKELLERQFPIEQHEMSLYMRPGNLKHGPTKIFPESESKVIPSTRRYPFIDIFYYDENKTHIWDHKQCCHHNISKSVVFPLSIRPLGSLWLPAPRNPFDYFQELHPPLFSHVESECHVRGYAANIMKVMFKPPMIVQCKTLSRMYPFVERTKNNIERLILDGEVLQTMST</sequence>
<organism evidence="7 8">
    <name type="scientific">Adineta steineri</name>
    <dbReference type="NCBI Taxonomy" id="433720"/>
    <lineage>
        <taxon>Eukaryota</taxon>
        <taxon>Metazoa</taxon>
        <taxon>Spiralia</taxon>
        <taxon>Gnathifera</taxon>
        <taxon>Rotifera</taxon>
        <taxon>Eurotatoria</taxon>
        <taxon>Bdelloidea</taxon>
        <taxon>Adinetida</taxon>
        <taxon>Adinetidae</taxon>
        <taxon>Adineta</taxon>
    </lineage>
</organism>
<dbReference type="SUPFAM" id="SSF81321">
    <property type="entry name" value="Family A G protein-coupled receptor-like"/>
    <property type="match status" value="1"/>
</dbReference>
<evidence type="ECO:0000256" key="3">
    <source>
        <dbReference type="ARBA" id="ARBA00022989"/>
    </source>
</evidence>
<evidence type="ECO:0000256" key="4">
    <source>
        <dbReference type="ARBA" id="ARBA00023136"/>
    </source>
</evidence>